<dbReference type="Proteomes" id="UP001233999">
    <property type="component" value="Unassembled WGS sequence"/>
</dbReference>
<dbReference type="AlphaFoldDB" id="A0AAD7ZPD5"/>
<feature type="non-terminal residue" evidence="1">
    <location>
        <position position="1"/>
    </location>
</feature>
<dbReference type="EMBL" id="JASPKZ010007405">
    <property type="protein sequence ID" value="KAJ9584449.1"/>
    <property type="molecule type" value="Genomic_DNA"/>
</dbReference>
<keyword evidence="2" id="KW-1185">Reference proteome</keyword>
<evidence type="ECO:0000313" key="2">
    <source>
        <dbReference type="Proteomes" id="UP001233999"/>
    </source>
</evidence>
<proteinExistence type="predicted"/>
<name>A0AAD7ZPD5_DIPPU</name>
<accession>A0AAD7ZPD5</accession>
<evidence type="ECO:0000313" key="1">
    <source>
        <dbReference type="EMBL" id="KAJ9584449.1"/>
    </source>
</evidence>
<gene>
    <name evidence="1" type="ORF">L9F63_021203</name>
</gene>
<comment type="caution">
    <text evidence="1">The sequence shown here is derived from an EMBL/GenBank/DDBJ whole genome shotgun (WGS) entry which is preliminary data.</text>
</comment>
<protein>
    <submittedName>
        <fullName evidence="1">Uncharacterized protein</fullName>
    </submittedName>
</protein>
<reference evidence="1" key="1">
    <citation type="journal article" date="2023" name="IScience">
        <title>Live-bearing cockroach genome reveals convergent evolutionary mechanisms linked to viviparity in insects and beyond.</title>
        <authorList>
            <person name="Fouks B."/>
            <person name="Harrison M.C."/>
            <person name="Mikhailova A.A."/>
            <person name="Marchal E."/>
            <person name="English S."/>
            <person name="Carruthers M."/>
            <person name="Jennings E.C."/>
            <person name="Chiamaka E.L."/>
            <person name="Frigard R.A."/>
            <person name="Pippel M."/>
            <person name="Attardo G.M."/>
            <person name="Benoit J.B."/>
            <person name="Bornberg-Bauer E."/>
            <person name="Tobe S.S."/>
        </authorList>
    </citation>
    <scope>NUCLEOTIDE SEQUENCE</scope>
    <source>
        <strain evidence="1">Stay&amp;Tobe</strain>
    </source>
</reference>
<feature type="non-terminal residue" evidence="1">
    <location>
        <position position="61"/>
    </location>
</feature>
<organism evidence="1 2">
    <name type="scientific">Diploptera punctata</name>
    <name type="common">Pacific beetle cockroach</name>
    <dbReference type="NCBI Taxonomy" id="6984"/>
    <lineage>
        <taxon>Eukaryota</taxon>
        <taxon>Metazoa</taxon>
        <taxon>Ecdysozoa</taxon>
        <taxon>Arthropoda</taxon>
        <taxon>Hexapoda</taxon>
        <taxon>Insecta</taxon>
        <taxon>Pterygota</taxon>
        <taxon>Neoptera</taxon>
        <taxon>Polyneoptera</taxon>
        <taxon>Dictyoptera</taxon>
        <taxon>Blattodea</taxon>
        <taxon>Blaberoidea</taxon>
        <taxon>Blaberidae</taxon>
        <taxon>Diplopterinae</taxon>
        <taxon>Diploptera</taxon>
    </lineage>
</organism>
<sequence length="61" mass="7095">SLNYCVMWHELKTFLPEKVMSLCGVLRHPASTNIDWNNIIFSEEVVHQRPGSLKGRKIQKD</sequence>
<reference evidence="1" key="2">
    <citation type="submission" date="2023-05" db="EMBL/GenBank/DDBJ databases">
        <authorList>
            <person name="Fouks B."/>
        </authorList>
    </citation>
    <scope>NUCLEOTIDE SEQUENCE</scope>
    <source>
        <strain evidence="1">Stay&amp;Tobe</strain>
        <tissue evidence="1">Testes</tissue>
    </source>
</reference>